<feature type="compositionally biased region" description="Low complexity" evidence="1">
    <location>
        <begin position="33"/>
        <end position="52"/>
    </location>
</feature>
<evidence type="ECO:0000259" key="2">
    <source>
        <dbReference type="Pfam" id="PF08007"/>
    </source>
</evidence>
<dbReference type="InterPro" id="IPR003347">
    <property type="entry name" value="JmjC_dom"/>
</dbReference>
<dbReference type="AlphaFoldDB" id="A0A9W8RNE2"/>
<proteinExistence type="predicted"/>
<organism evidence="3 4">
    <name type="scientific">Fusarium torreyae</name>
    <dbReference type="NCBI Taxonomy" id="1237075"/>
    <lineage>
        <taxon>Eukaryota</taxon>
        <taxon>Fungi</taxon>
        <taxon>Dikarya</taxon>
        <taxon>Ascomycota</taxon>
        <taxon>Pezizomycotina</taxon>
        <taxon>Sordariomycetes</taxon>
        <taxon>Hypocreomycetidae</taxon>
        <taxon>Hypocreales</taxon>
        <taxon>Nectriaceae</taxon>
        <taxon>Fusarium</taxon>
    </lineage>
</organism>
<dbReference type="EMBL" id="JAOQAZ010000037">
    <property type="protein sequence ID" value="KAJ4248128.1"/>
    <property type="molecule type" value="Genomic_DNA"/>
</dbReference>
<evidence type="ECO:0000313" key="3">
    <source>
        <dbReference type="EMBL" id="KAJ4248128.1"/>
    </source>
</evidence>
<reference evidence="3" key="1">
    <citation type="submission" date="2022-09" db="EMBL/GenBank/DDBJ databases">
        <title>Fusarium specimens isolated from Avocado Roots.</title>
        <authorList>
            <person name="Stajich J."/>
            <person name="Roper C."/>
            <person name="Heimlech-Rivalta G."/>
        </authorList>
    </citation>
    <scope>NUCLEOTIDE SEQUENCE</scope>
    <source>
        <strain evidence="3">CF00136</strain>
    </source>
</reference>
<evidence type="ECO:0000256" key="1">
    <source>
        <dbReference type="SAM" id="MobiDB-lite"/>
    </source>
</evidence>
<dbReference type="Pfam" id="PF08007">
    <property type="entry name" value="JmjC_2"/>
    <property type="match status" value="1"/>
</dbReference>
<evidence type="ECO:0000313" key="4">
    <source>
        <dbReference type="Proteomes" id="UP001152049"/>
    </source>
</evidence>
<dbReference type="OrthoDB" id="4161428at2759"/>
<gene>
    <name evidence="3" type="ORF">NW762_012898</name>
</gene>
<feature type="compositionally biased region" description="Basic and acidic residues" evidence="1">
    <location>
        <begin position="1"/>
        <end position="10"/>
    </location>
</feature>
<name>A0A9W8RNE2_9HYPO</name>
<feature type="domain" description="JmjC" evidence="2">
    <location>
        <begin position="293"/>
        <end position="376"/>
    </location>
</feature>
<feature type="region of interest" description="Disordered" evidence="1">
    <location>
        <begin position="1"/>
        <end position="80"/>
    </location>
</feature>
<keyword evidence="4" id="KW-1185">Reference proteome</keyword>
<dbReference type="SUPFAM" id="SSF51197">
    <property type="entry name" value="Clavaminate synthase-like"/>
    <property type="match status" value="1"/>
</dbReference>
<comment type="caution">
    <text evidence="3">The sequence shown here is derived from an EMBL/GenBank/DDBJ whole genome shotgun (WGS) entry which is preliminary data.</text>
</comment>
<protein>
    <recommendedName>
        <fullName evidence="2">JmjC domain-containing protein</fullName>
    </recommendedName>
</protein>
<feature type="compositionally biased region" description="Polar residues" evidence="1">
    <location>
        <begin position="70"/>
        <end position="80"/>
    </location>
</feature>
<sequence length="461" mass="51223">MSGTTHERNCPMKPSTEGTRPQYSAPDLVTPAPDTTNTLPSPSPSNTSSDSSRQSVSEVDDKSEDAHGGTDSSAPSTDRSSFPALLAYYHPQALKGLDDAKAEFTRLRNVSTDDIRAKVDSIQMAEILAKVTIGNIISVDHALTMGPEWSPEETFILCSLADARRLCDGNPPRIPVIVIGSPDGRRMTIEDFLKTLETRQTLDVHDFKDIPGEQGYIPHRLPSKDVIGSFKTRGNGKGAPMNMVNLGRVKDNAIPPCLQDRNDYKLIDLTRTDNGKAEEPSLDDFDDCVTFQLLATKGAAHLPHIDRHGVYTTALNEEGRKLWIMWPQLTFEELKSWRMGTIPDGGIAVYIGQGDMLIQPPNTLHSPVTLNDCLMTGTMHWHSSHLLDILRYTKAAVEDPGITNEAMARQFIPKMTRIIEQWKKDLAARTENHSDAYTWPPPEHLDECEEILEASYSYFNI</sequence>
<dbReference type="Proteomes" id="UP001152049">
    <property type="component" value="Unassembled WGS sequence"/>
</dbReference>
<accession>A0A9W8RNE2</accession>